<gene>
    <name evidence="1" type="ORF">H9L22_14700</name>
</gene>
<evidence type="ECO:0008006" key="3">
    <source>
        <dbReference type="Google" id="ProtNLM"/>
    </source>
</evidence>
<dbReference type="KEGG" id="tdf:H9L22_14700"/>
<dbReference type="InterPro" id="IPR017853">
    <property type="entry name" value="GH"/>
</dbReference>
<dbReference type="Gene3D" id="3.20.20.80">
    <property type="entry name" value="Glycosidases"/>
    <property type="match status" value="1"/>
</dbReference>
<reference evidence="1 2" key="1">
    <citation type="submission" date="2020-08" db="EMBL/GenBank/DDBJ databases">
        <title>Genome sequence of Tessaracoccus defluvii JCM 17540T.</title>
        <authorList>
            <person name="Hyun D.-W."/>
            <person name="Bae J.-W."/>
        </authorList>
    </citation>
    <scope>NUCLEOTIDE SEQUENCE [LARGE SCALE GENOMIC DNA]</scope>
    <source>
        <strain evidence="1 2">JCM 17540</strain>
    </source>
</reference>
<sequence length="651" mass="70381">MARAFRPGDGLDYPGDLPGSLKCFTMINERLIALQEEYARELLCHVNPYTGLALIDDPAVMTVQINNEDSVIKGTAELADDPAVRPYRDELRRRFNDFLLERYGSREGLREAWTFEGVCALGVDEDPVAGTVSVVEGGFFQPVNEPMGPWDGEVSPARYADWMAFGIEANRSFYRRMKDFLVGIGVRVPIATSNLVAGAADVFGHSDADIMENNAYFNHPLLPYVDNTYVVGGLADYVATNPLTMQKDAGPLRTTLLSLGSTAVIAGKPFALSEWNEYGAAPFHATAAVHTTAYACLNNWDALILYCHHTSEDADDQPDDEILNLFDAYNDVALISQWGFMAALFLKGLVAPAPQRADLVYTAADLLTLPTRHAMPHTFLPYVLEMRSVFLTEGDSYDRDADVAVTAGFMAGADLGTAPHRVRYAWSPYADPHRRELAAVAPESGGRTLDFADISEVAGGGDYRGFAAAVTKALTTWNVIPAGTGFVEERLVSSTGELDFDPDNARFSIDTPSCAYFSGAPTPEVRLGQRIRVESANERMSLALLPLDAARINDATELLLTAVGKTGMDETTYTPVDVYPGFEFTAVKLAGKVAADTLAGVIHVSAHSAELVALDPHGDLVCTIPGVPTASGTRFDLAGDIPAVNYHLTLG</sequence>
<keyword evidence="2" id="KW-1185">Reference proteome</keyword>
<accession>A0A7H0H4G9</accession>
<dbReference type="AlphaFoldDB" id="A0A7H0H4G9"/>
<name>A0A7H0H4G9_9ACTN</name>
<dbReference type="SUPFAM" id="SSF51445">
    <property type="entry name" value="(Trans)glycosidases"/>
    <property type="match status" value="1"/>
</dbReference>
<dbReference type="RefSeq" id="WP_187720565.1">
    <property type="nucleotide sequence ID" value="NZ_BAABBL010000009.1"/>
</dbReference>
<organism evidence="1 2">
    <name type="scientific">Tessaracoccus defluvii</name>
    <dbReference type="NCBI Taxonomy" id="1285901"/>
    <lineage>
        <taxon>Bacteria</taxon>
        <taxon>Bacillati</taxon>
        <taxon>Actinomycetota</taxon>
        <taxon>Actinomycetes</taxon>
        <taxon>Propionibacteriales</taxon>
        <taxon>Propionibacteriaceae</taxon>
        <taxon>Tessaracoccus</taxon>
    </lineage>
</organism>
<evidence type="ECO:0000313" key="2">
    <source>
        <dbReference type="Proteomes" id="UP000516117"/>
    </source>
</evidence>
<dbReference type="EMBL" id="CP060789">
    <property type="protein sequence ID" value="QNP55435.1"/>
    <property type="molecule type" value="Genomic_DNA"/>
</dbReference>
<protein>
    <recommendedName>
        <fullName evidence="3">Glycoside hydrolase family 42 N-terminal domain-containing protein</fullName>
    </recommendedName>
</protein>
<dbReference type="Proteomes" id="UP000516117">
    <property type="component" value="Chromosome"/>
</dbReference>
<proteinExistence type="predicted"/>
<evidence type="ECO:0000313" key="1">
    <source>
        <dbReference type="EMBL" id="QNP55435.1"/>
    </source>
</evidence>